<dbReference type="EMBL" id="MCGN01000003">
    <property type="protein sequence ID" value="ORY98674.1"/>
    <property type="molecule type" value="Genomic_DNA"/>
</dbReference>
<evidence type="ECO:0000256" key="1">
    <source>
        <dbReference type="PROSITE-ProRule" id="PRU00325"/>
    </source>
</evidence>
<sequence>MTVSINDIQELQGTTFAMVETSSVIAALNHYAGQFKFAVASSRTEKERKIEVICVHGGKDRNRHKVSSLTRVRQGTTKKTDCPWRMRLKWSKTNKVWTVNQVSSLEEHNHPLDKTPEFYHQHRKPNEQMRQTIVSMTASSIRPAVIQEQIHEDDSGIIMTKRDLYNFQKLLLKQDNSGTFSRVFEWLQDRHGCFDRKANNSGDDEQGFAAVKEAIHRMVFKAREEQEFEEAVKTYRALIESAALAFAEANTKAVPAPLDAKINSQDPPTTDADMEDKVKAADAYKQRMIAVQRMARVKARKMHDYLNLCLSYKEKWGACYAGNLLNMGMRATSRVEGTHRIIKDKLQTTGSLIKTVKVIHNVMNKSLQAEETEFLREKHLMPLWDSREKEAMQDLFGKVSFFALRKIKDELKYAWENAGEQTAAQDCTCRARVNYGLPCQHIIAGNGFEVRLTDIPDRWLLDYDKDQFARDHCSEEIVSQLQMNVLQKLHDALLAVDNDQQRVDLLRNLDRILDRHLPLAQGDIIIPSSISRGKGRPKTSLNKRLPSKFEIKEKEDSKGARKIKTDRPIPTAVFPDASQNDDGHSSDSNGSSDEDDKCDDSDGNFGDDDDGEDGCMSSAFVFYQGSKRKDLEIDYIQKAKRAKKARFELHHLDEGTFVHPDIPVDMISHVVSVEGDGWCGFRAVAHAVYGDQEEYMTVKTKMEECLHFIEPVYRNTLDD</sequence>
<keyword evidence="5" id="KW-1185">Reference proteome</keyword>
<protein>
    <recommendedName>
        <fullName evidence="3">SWIM-type domain-containing protein</fullName>
    </recommendedName>
</protein>
<keyword evidence="1" id="KW-0479">Metal-binding</keyword>
<dbReference type="Pfam" id="PF08731">
    <property type="entry name" value="AFT"/>
    <property type="match status" value="1"/>
</dbReference>
<dbReference type="AlphaFoldDB" id="A0A1X2HHV0"/>
<dbReference type="GO" id="GO:0010106">
    <property type="term" value="P:cellular response to iron ion starvation"/>
    <property type="evidence" value="ECO:0007669"/>
    <property type="project" value="InterPro"/>
</dbReference>
<gene>
    <name evidence="4" type="ORF">BCR43DRAFT_503480</name>
</gene>
<proteinExistence type="predicted"/>
<feature type="compositionally biased region" description="Basic and acidic residues" evidence="2">
    <location>
        <begin position="547"/>
        <end position="567"/>
    </location>
</feature>
<dbReference type="PANTHER" id="PTHR47718">
    <property type="entry name" value="OS01G0519700 PROTEIN"/>
    <property type="match status" value="1"/>
</dbReference>
<reference evidence="4 5" key="1">
    <citation type="submission" date="2016-07" db="EMBL/GenBank/DDBJ databases">
        <title>Pervasive Adenine N6-methylation of Active Genes in Fungi.</title>
        <authorList>
            <consortium name="DOE Joint Genome Institute"/>
            <person name="Mondo S.J."/>
            <person name="Dannebaum R.O."/>
            <person name="Kuo R.C."/>
            <person name="Labutti K."/>
            <person name="Haridas S."/>
            <person name="Kuo A."/>
            <person name="Salamov A."/>
            <person name="Ahrendt S.R."/>
            <person name="Lipzen A."/>
            <person name="Sullivan W."/>
            <person name="Andreopoulos W.B."/>
            <person name="Clum A."/>
            <person name="Lindquist E."/>
            <person name="Daum C."/>
            <person name="Ramamoorthy G.K."/>
            <person name="Gryganskyi A."/>
            <person name="Culley D."/>
            <person name="Magnuson J.K."/>
            <person name="James T.Y."/>
            <person name="O'Malley M.A."/>
            <person name="Stajich J.E."/>
            <person name="Spatafora J.W."/>
            <person name="Visel A."/>
            <person name="Grigoriev I.V."/>
        </authorList>
    </citation>
    <scope>NUCLEOTIDE SEQUENCE [LARGE SCALE GENOMIC DNA]</scope>
    <source>
        <strain evidence="4 5">NRRL 2496</strain>
    </source>
</reference>
<dbReference type="PROSITE" id="PS50966">
    <property type="entry name" value="ZF_SWIM"/>
    <property type="match status" value="1"/>
</dbReference>
<evidence type="ECO:0000256" key="2">
    <source>
        <dbReference type="SAM" id="MobiDB-lite"/>
    </source>
</evidence>
<organism evidence="4 5">
    <name type="scientific">Syncephalastrum racemosum</name>
    <name type="common">Filamentous fungus</name>
    <dbReference type="NCBI Taxonomy" id="13706"/>
    <lineage>
        <taxon>Eukaryota</taxon>
        <taxon>Fungi</taxon>
        <taxon>Fungi incertae sedis</taxon>
        <taxon>Mucoromycota</taxon>
        <taxon>Mucoromycotina</taxon>
        <taxon>Mucoromycetes</taxon>
        <taxon>Mucorales</taxon>
        <taxon>Syncephalastraceae</taxon>
        <taxon>Syncephalastrum</taxon>
    </lineage>
</organism>
<dbReference type="OrthoDB" id="2379842at2759"/>
<feature type="region of interest" description="Disordered" evidence="2">
    <location>
        <begin position="528"/>
        <end position="612"/>
    </location>
</feature>
<dbReference type="GO" id="GO:0045944">
    <property type="term" value="P:positive regulation of transcription by RNA polymerase II"/>
    <property type="evidence" value="ECO:0007669"/>
    <property type="project" value="InterPro"/>
</dbReference>
<dbReference type="Proteomes" id="UP000242180">
    <property type="component" value="Unassembled WGS sequence"/>
</dbReference>
<keyword evidence="1" id="KW-0863">Zinc-finger</keyword>
<dbReference type="GO" id="GO:0000981">
    <property type="term" value="F:DNA-binding transcription factor activity, RNA polymerase II-specific"/>
    <property type="evidence" value="ECO:0007669"/>
    <property type="project" value="InterPro"/>
</dbReference>
<dbReference type="CDD" id="cd22744">
    <property type="entry name" value="OTU"/>
    <property type="match status" value="1"/>
</dbReference>
<evidence type="ECO:0000313" key="4">
    <source>
        <dbReference type="EMBL" id="ORY98674.1"/>
    </source>
</evidence>
<dbReference type="STRING" id="13706.A0A1X2HHV0"/>
<dbReference type="InterPro" id="IPR014842">
    <property type="entry name" value="AFT"/>
</dbReference>
<feature type="compositionally biased region" description="Acidic residues" evidence="2">
    <location>
        <begin position="592"/>
        <end position="612"/>
    </location>
</feature>
<dbReference type="InParanoid" id="A0A1X2HHV0"/>
<dbReference type="PANTHER" id="PTHR47718:SF17">
    <property type="entry name" value="PROTEIN FAR1-RELATED SEQUENCE 5-LIKE"/>
    <property type="match status" value="1"/>
</dbReference>
<evidence type="ECO:0000259" key="3">
    <source>
        <dbReference type="PROSITE" id="PS50966"/>
    </source>
</evidence>
<keyword evidence="1" id="KW-0862">Zinc</keyword>
<comment type="caution">
    <text evidence="4">The sequence shown here is derived from an EMBL/GenBank/DDBJ whole genome shotgun (WGS) entry which is preliminary data.</text>
</comment>
<accession>A0A1X2HHV0</accession>
<dbReference type="InterPro" id="IPR007527">
    <property type="entry name" value="Znf_SWIM"/>
</dbReference>
<dbReference type="GO" id="GO:0008270">
    <property type="term" value="F:zinc ion binding"/>
    <property type="evidence" value="ECO:0007669"/>
    <property type="project" value="UniProtKB-KW"/>
</dbReference>
<evidence type="ECO:0000313" key="5">
    <source>
        <dbReference type="Proteomes" id="UP000242180"/>
    </source>
</evidence>
<name>A0A1X2HHV0_SYNRA</name>
<feature type="domain" description="SWIM-type" evidence="3">
    <location>
        <begin position="412"/>
        <end position="450"/>
    </location>
</feature>
<dbReference type="Gene3D" id="3.90.70.80">
    <property type="match status" value="1"/>
</dbReference>